<organism evidence="2 3">
    <name type="scientific">Sulfuriroseicoccus oceanibius</name>
    <dbReference type="NCBI Taxonomy" id="2707525"/>
    <lineage>
        <taxon>Bacteria</taxon>
        <taxon>Pseudomonadati</taxon>
        <taxon>Verrucomicrobiota</taxon>
        <taxon>Verrucomicrobiia</taxon>
        <taxon>Verrucomicrobiales</taxon>
        <taxon>Verrucomicrobiaceae</taxon>
        <taxon>Sulfuriroseicoccus</taxon>
    </lineage>
</organism>
<dbReference type="InterPro" id="IPR013424">
    <property type="entry name" value="Ice-binding_C"/>
</dbReference>
<proteinExistence type="predicted"/>
<accession>A0A6B3LF17</accession>
<protein>
    <submittedName>
        <fullName evidence="2">PEP-CTERM sorting domain-containing protein</fullName>
    </submittedName>
</protein>
<dbReference type="AlphaFoldDB" id="A0A6B3LF17"/>
<name>A0A6B3LF17_9BACT</name>
<dbReference type="KEGG" id="soa:G3M56_013910"/>
<keyword evidence="3" id="KW-1185">Reference proteome</keyword>
<reference evidence="2 3" key="1">
    <citation type="submission" date="2020-12" db="EMBL/GenBank/DDBJ databases">
        <title>Sulforoseuscoccus oceanibium gen. nov., sp. nov., a representative of the phylum Verrucomicrobia with special cytoplasmic membrane, and proposal of Sulforoseuscoccusaceae fam. nov.</title>
        <authorList>
            <person name="Xi F."/>
        </authorList>
    </citation>
    <scope>NUCLEOTIDE SEQUENCE [LARGE SCALE GENOMIC DNA]</scope>
    <source>
        <strain evidence="2 3">T37</strain>
    </source>
</reference>
<dbReference type="EMBL" id="CP066776">
    <property type="protein sequence ID" value="QQL44942.1"/>
    <property type="molecule type" value="Genomic_DNA"/>
</dbReference>
<dbReference type="NCBIfam" id="TIGR02595">
    <property type="entry name" value="PEP_CTERM"/>
    <property type="match status" value="1"/>
</dbReference>
<gene>
    <name evidence="2" type="ORF">G3M56_013910</name>
</gene>
<sequence length="203" mass="20956">MKALISSAAAIGLTVSVANAAIILDTSPANDRADLSTQAGQTFTLTTGDGLDQALNSIVVFGPSDAGNAGLTTVEYTLKVWTDLDGNFSTWDPGQLVAESTNTSTIAQNGTGTFNFSQEVLQQGEVYAFSFTTGSGDHQAFRPGLTNVDGIRLTDGALFSGGTQPFGGAYDASFQIDATKVPEPSSAALLGLGGLALILRRRK</sequence>
<evidence type="ECO:0000259" key="1">
    <source>
        <dbReference type="Pfam" id="PF07589"/>
    </source>
</evidence>
<dbReference type="Pfam" id="PF07589">
    <property type="entry name" value="PEP-CTERM"/>
    <property type="match status" value="1"/>
</dbReference>
<dbReference type="RefSeq" id="WP_164365318.1">
    <property type="nucleotide sequence ID" value="NZ_CP066776.1"/>
</dbReference>
<feature type="domain" description="Ice-binding protein C-terminal" evidence="1">
    <location>
        <begin position="181"/>
        <end position="202"/>
    </location>
</feature>
<dbReference type="Proteomes" id="UP000475117">
    <property type="component" value="Chromosome"/>
</dbReference>
<evidence type="ECO:0000313" key="3">
    <source>
        <dbReference type="Proteomes" id="UP000475117"/>
    </source>
</evidence>
<evidence type="ECO:0000313" key="2">
    <source>
        <dbReference type="EMBL" id="QQL44942.1"/>
    </source>
</evidence>